<evidence type="ECO:0000313" key="2">
    <source>
        <dbReference type="EMBL" id="KAL0430707.1"/>
    </source>
</evidence>
<organism evidence="2">
    <name type="scientific">Sesamum radiatum</name>
    <name type="common">Black benniseed</name>
    <dbReference type="NCBI Taxonomy" id="300843"/>
    <lineage>
        <taxon>Eukaryota</taxon>
        <taxon>Viridiplantae</taxon>
        <taxon>Streptophyta</taxon>
        <taxon>Embryophyta</taxon>
        <taxon>Tracheophyta</taxon>
        <taxon>Spermatophyta</taxon>
        <taxon>Magnoliopsida</taxon>
        <taxon>eudicotyledons</taxon>
        <taxon>Gunneridae</taxon>
        <taxon>Pentapetalae</taxon>
        <taxon>asterids</taxon>
        <taxon>lamiids</taxon>
        <taxon>Lamiales</taxon>
        <taxon>Pedaliaceae</taxon>
        <taxon>Sesamum</taxon>
    </lineage>
</organism>
<accession>A0AAW2VMJ0</accession>
<evidence type="ECO:0000256" key="1">
    <source>
        <dbReference type="SAM" id="MobiDB-lite"/>
    </source>
</evidence>
<sequence>MFTTAQLKGKFNRLRRSWRLLNNILTRETGWGWDSERSTITNDYGHLEELYRENSEYKKIVEHGLPEFDLCTAMFSQNTAAAFSQSPLIVSPDEYYSSPQPAQTFAGQPASGRQVRRVTWKAHETEIPRQTPTLKARGRPELQEDCLGAMDGTLVPAWVPRVDQNRYRSRSGRLAQNVLAICDFDMNFTYVYTGWEGSAVDAHVLDHVVSQDPTFFSHRSWRMPSYLLNHQVDIVIACCTLHNFIRRFSNDDIIFNELDGDTSQDMDSFYNRGHPTMSEIEEHRTLRDSIAMQMHLESVGFPQDDHWTLNVEQRFMWMIVDDNTRVSIRDDEIAEAQMGHWARGLRRYFGYPYTRDQYDIETFAMVFTDRLRPHATRGHDDAHDVQSSNATHSPVRGGPDAPIVLSDSTVLPEQSHTHIARWDAVENVARSDGRPRLAQSRTVAERRSLDMDRGQIIFDISASSHTRVATQIVRETTQHTRADHRDSHHARATVLRATCPI</sequence>
<comment type="caution">
    <text evidence="2">The sequence shown here is derived from an EMBL/GenBank/DDBJ whole genome shotgun (WGS) entry which is preliminary data.</text>
</comment>
<feature type="region of interest" description="Disordered" evidence="1">
    <location>
        <begin position="375"/>
        <end position="398"/>
    </location>
</feature>
<reference evidence="2" key="1">
    <citation type="submission" date="2020-06" db="EMBL/GenBank/DDBJ databases">
        <authorList>
            <person name="Li T."/>
            <person name="Hu X."/>
            <person name="Zhang T."/>
            <person name="Song X."/>
            <person name="Zhang H."/>
            <person name="Dai N."/>
            <person name="Sheng W."/>
            <person name="Hou X."/>
            <person name="Wei L."/>
        </authorList>
    </citation>
    <scope>NUCLEOTIDE SEQUENCE</scope>
    <source>
        <strain evidence="2">G02</strain>
        <tissue evidence="2">Leaf</tissue>
    </source>
</reference>
<dbReference type="AlphaFoldDB" id="A0AAW2VMJ0"/>
<gene>
    <name evidence="2" type="ORF">Sradi_0696700</name>
</gene>
<dbReference type="InterPro" id="IPR045249">
    <property type="entry name" value="HARBI1-like"/>
</dbReference>
<proteinExistence type="predicted"/>
<reference evidence="2" key="2">
    <citation type="journal article" date="2024" name="Plant">
        <title>Genomic evolution and insights into agronomic trait innovations of Sesamum species.</title>
        <authorList>
            <person name="Miao H."/>
            <person name="Wang L."/>
            <person name="Qu L."/>
            <person name="Liu H."/>
            <person name="Sun Y."/>
            <person name="Le M."/>
            <person name="Wang Q."/>
            <person name="Wei S."/>
            <person name="Zheng Y."/>
            <person name="Lin W."/>
            <person name="Duan Y."/>
            <person name="Cao H."/>
            <person name="Xiong S."/>
            <person name="Wang X."/>
            <person name="Wei L."/>
            <person name="Li C."/>
            <person name="Ma Q."/>
            <person name="Ju M."/>
            <person name="Zhao R."/>
            <person name="Li G."/>
            <person name="Mu C."/>
            <person name="Tian Q."/>
            <person name="Mei H."/>
            <person name="Zhang T."/>
            <person name="Gao T."/>
            <person name="Zhang H."/>
        </authorList>
    </citation>
    <scope>NUCLEOTIDE SEQUENCE</scope>
    <source>
        <strain evidence="2">G02</strain>
    </source>
</reference>
<name>A0AAW2VMJ0_SESRA</name>
<dbReference type="PANTHER" id="PTHR22930:SF228">
    <property type="entry name" value="PROTEIN ALP1-LIKE"/>
    <property type="match status" value="1"/>
</dbReference>
<dbReference type="EMBL" id="JACGWJ010000003">
    <property type="protein sequence ID" value="KAL0430707.1"/>
    <property type="molecule type" value="Genomic_DNA"/>
</dbReference>
<feature type="compositionally biased region" description="Basic and acidic residues" evidence="1">
    <location>
        <begin position="375"/>
        <end position="384"/>
    </location>
</feature>
<evidence type="ECO:0008006" key="3">
    <source>
        <dbReference type="Google" id="ProtNLM"/>
    </source>
</evidence>
<protein>
    <recommendedName>
        <fullName evidence="3">Myb/SANT-like domain-containing protein</fullName>
    </recommendedName>
</protein>
<dbReference type="PANTHER" id="PTHR22930">
    <property type="match status" value="1"/>
</dbReference>